<sequence>MDRTTLQNDWFDLTRERMPQAAQARGWPVRFDHCFQRILLDNAVGAKWNEQIPAPAYRNAPDEILQRAVALGRAAMEGTEDLAELNRNSLGFRGKLKP</sequence>
<keyword evidence="2" id="KW-1185">Reference proteome</keyword>
<dbReference type="EMBL" id="CP081295">
    <property type="protein sequence ID" value="QZD89416.1"/>
    <property type="molecule type" value="Genomic_DNA"/>
</dbReference>
<gene>
    <name evidence="1" type="ORF">K3148_11415</name>
</gene>
<evidence type="ECO:0000313" key="1">
    <source>
        <dbReference type="EMBL" id="QZD89416.1"/>
    </source>
</evidence>
<evidence type="ECO:0000313" key="2">
    <source>
        <dbReference type="Proteomes" id="UP000824281"/>
    </source>
</evidence>
<accession>A0ABX8ZKZ0</accession>
<name>A0ABX8ZKZ0_9SPHN</name>
<organism evidence="1 2">
    <name type="scientific">Qipengyuania aurantiaca</name>
    <dbReference type="NCBI Taxonomy" id="2867233"/>
    <lineage>
        <taxon>Bacteria</taxon>
        <taxon>Pseudomonadati</taxon>
        <taxon>Pseudomonadota</taxon>
        <taxon>Alphaproteobacteria</taxon>
        <taxon>Sphingomonadales</taxon>
        <taxon>Erythrobacteraceae</taxon>
        <taxon>Qipengyuania</taxon>
    </lineage>
</organism>
<proteinExistence type="predicted"/>
<dbReference type="RefSeq" id="WP_221424899.1">
    <property type="nucleotide sequence ID" value="NZ_CP081295.1"/>
</dbReference>
<dbReference type="Proteomes" id="UP000824281">
    <property type="component" value="Chromosome"/>
</dbReference>
<reference evidence="1 2" key="1">
    <citation type="submission" date="2021-08" db="EMBL/GenBank/DDBJ databases">
        <title>Comparative Genomics Analysis of the Genus Qipengyuania Reveals Extensive Genetic Diversity and Metabolic Versatility, Including the Description of Fifteen Novel Species.</title>
        <authorList>
            <person name="Liu Y."/>
        </authorList>
    </citation>
    <scope>NUCLEOTIDE SEQUENCE [LARGE SCALE GENOMIC DNA]</scope>
    <source>
        <strain evidence="1 2">1NDH13</strain>
    </source>
</reference>
<protein>
    <submittedName>
        <fullName evidence="1">GCN5-related N-acetyltransferase</fullName>
    </submittedName>
</protein>